<sequence>MADISQSTDDQITLVVDGHSLQCGRDVLRKASPYFEAMFNSDMMESTANCVNLKGASYESVELLIQFANNQDISITWDNVYALLETACMYQFSNVSDKCSSFLLKHLGTSNCLRSMYLADVLSLKNLYNQAKRWAVWFFEEVTQQDDFMQMDIRALTDYLSCEYLQTSSEANVLWCVLRWIEYDKDERLGQLPVILKLVRFELIASNEIQEVIEMCPIVKSNAEIQNMLKEYFKMAAVADFKKDPRGIPLRLGIVGGNHTPLENGDVQPNLSVQYLDPDQGLLQELCSLKNVFSNSKQINGSKACVIGKDLYVTGGEAKLGHNQWFYDVWKFDSISEQWEIITQLRQPRRHHGLCVWDESFYLVGGFGRHRLVLDSVEKYNTKTGQWIKCAALLTPQYSAAAAVCNDKLYVIKHDIQCYEPTLDYWIHLKIPLPFENGLHCAMTRGKVIYLTGQYILDLLEFDTVAKKFSKRGKFRKALGSACIVQDTIFVVAGEECNVIESFDLISGKFDEVLHLDYYLNNHNAVTIPIFPKFS</sequence>
<dbReference type="Pfam" id="PF01344">
    <property type="entry name" value="Kelch_1"/>
    <property type="match status" value="2"/>
</dbReference>
<dbReference type="InterPro" id="IPR017096">
    <property type="entry name" value="BTB-kelch_protein"/>
</dbReference>
<gene>
    <name evidence="5 6 7 8" type="primary">LOC106169676</name>
</gene>
<dbReference type="SUPFAM" id="SSF54695">
    <property type="entry name" value="POZ domain"/>
    <property type="match status" value="1"/>
</dbReference>
<protein>
    <submittedName>
        <fullName evidence="5 6">Kelch-like protein 12</fullName>
    </submittedName>
</protein>
<name>A0A1S3J396_LINAN</name>
<evidence type="ECO:0000313" key="6">
    <source>
        <dbReference type="RefSeq" id="XP_013404723.1"/>
    </source>
</evidence>
<dbReference type="SUPFAM" id="SSF117281">
    <property type="entry name" value="Kelch motif"/>
    <property type="match status" value="1"/>
</dbReference>
<dbReference type="KEGG" id="lak:106169676"/>
<evidence type="ECO:0000313" key="7">
    <source>
        <dbReference type="RefSeq" id="XP_023931277.1"/>
    </source>
</evidence>
<keyword evidence="4" id="KW-1185">Reference proteome</keyword>
<evidence type="ECO:0000313" key="5">
    <source>
        <dbReference type="RefSeq" id="XP_013404713.1"/>
    </source>
</evidence>
<dbReference type="RefSeq" id="XP_023931277.1">
    <property type="nucleotide sequence ID" value="XM_024075509.1"/>
</dbReference>
<dbReference type="SMART" id="SM00875">
    <property type="entry name" value="BACK"/>
    <property type="match status" value="1"/>
</dbReference>
<dbReference type="GeneID" id="106169676"/>
<dbReference type="PANTHER" id="PTHR45632:SF5">
    <property type="entry name" value="KELCH-LIKE PROTEIN 22"/>
    <property type="match status" value="1"/>
</dbReference>
<dbReference type="Pfam" id="PF00651">
    <property type="entry name" value="BTB"/>
    <property type="match status" value="1"/>
</dbReference>
<dbReference type="OrthoDB" id="10027872at2759"/>
<dbReference type="STRING" id="7574.A0A1S3J396"/>
<dbReference type="RefSeq" id="XP_023931278.1">
    <property type="nucleotide sequence ID" value="XM_024075510.1"/>
</dbReference>
<evidence type="ECO:0000256" key="1">
    <source>
        <dbReference type="ARBA" id="ARBA00022441"/>
    </source>
</evidence>
<dbReference type="FunFam" id="1.25.40.420:FF:000001">
    <property type="entry name" value="Kelch-like family member 12"/>
    <property type="match status" value="1"/>
</dbReference>
<dbReference type="Pfam" id="PF07707">
    <property type="entry name" value="BACK"/>
    <property type="match status" value="1"/>
</dbReference>
<evidence type="ECO:0000256" key="2">
    <source>
        <dbReference type="ARBA" id="ARBA00022737"/>
    </source>
</evidence>
<dbReference type="SMART" id="SM00612">
    <property type="entry name" value="Kelch"/>
    <property type="match status" value="2"/>
</dbReference>
<dbReference type="AlphaFoldDB" id="A0A1S3J396"/>
<dbReference type="PROSITE" id="PS50097">
    <property type="entry name" value="BTB"/>
    <property type="match status" value="1"/>
</dbReference>
<evidence type="ECO:0000313" key="8">
    <source>
        <dbReference type="RefSeq" id="XP_023931278.1"/>
    </source>
</evidence>
<dbReference type="InterPro" id="IPR000210">
    <property type="entry name" value="BTB/POZ_dom"/>
</dbReference>
<dbReference type="InterPro" id="IPR011333">
    <property type="entry name" value="SKP1/BTB/POZ_sf"/>
</dbReference>
<dbReference type="Gene3D" id="3.30.710.10">
    <property type="entry name" value="Potassium Channel Kv1.1, Chain A"/>
    <property type="match status" value="1"/>
</dbReference>
<dbReference type="RefSeq" id="XP_013404723.1">
    <property type="nucleotide sequence ID" value="XM_013549269.1"/>
</dbReference>
<evidence type="ECO:0000313" key="4">
    <source>
        <dbReference type="Proteomes" id="UP000085678"/>
    </source>
</evidence>
<dbReference type="Gene3D" id="1.25.40.420">
    <property type="match status" value="1"/>
</dbReference>
<dbReference type="Gene3D" id="2.120.10.80">
    <property type="entry name" value="Kelch-type beta propeller"/>
    <property type="match status" value="1"/>
</dbReference>
<dbReference type="Proteomes" id="UP000085678">
    <property type="component" value="Unplaced"/>
</dbReference>
<dbReference type="InterPro" id="IPR006652">
    <property type="entry name" value="Kelch_1"/>
</dbReference>
<reference evidence="5 6" key="1">
    <citation type="submission" date="2025-04" db="UniProtKB">
        <authorList>
            <consortium name="RefSeq"/>
        </authorList>
    </citation>
    <scope>IDENTIFICATION</scope>
    <source>
        <tissue evidence="5 6">Gonads</tissue>
    </source>
</reference>
<dbReference type="InterPro" id="IPR011705">
    <property type="entry name" value="BACK"/>
</dbReference>
<keyword evidence="2" id="KW-0677">Repeat</keyword>
<dbReference type="PANTHER" id="PTHR45632">
    <property type="entry name" value="LD33804P"/>
    <property type="match status" value="1"/>
</dbReference>
<dbReference type="PIRSF" id="PIRSF037037">
    <property type="entry name" value="Kelch-like_protein_gigaxonin"/>
    <property type="match status" value="1"/>
</dbReference>
<evidence type="ECO:0000259" key="3">
    <source>
        <dbReference type="PROSITE" id="PS50097"/>
    </source>
</evidence>
<organism evidence="4 6">
    <name type="scientific">Lingula anatina</name>
    <name type="common">Brachiopod</name>
    <name type="synonym">Lingula unguis</name>
    <dbReference type="NCBI Taxonomy" id="7574"/>
    <lineage>
        <taxon>Eukaryota</taxon>
        <taxon>Metazoa</taxon>
        <taxon>Spiralia</taxon>
        <taxon>Lophotrochozoa</taxon>
        <taxon>Brachiopoda</taxon>
        <taxon>Linguliformea</taxon>
        <taxon>Lingulata</taxon>
        <taxon>Lingulida</taxon>
        <taxon>Linguloidea</taxon>
        <taxon>Lingulidae</taxon>
        <taxon>Lingula</taxon>
    </lineage>
</organism>
<accession>A0A1S3J396</accession>
<keyword evidence="1" id="KW-0880">Kelch repeat</keyword>
<dbReference type="SMART" id="SM00225">
    <property type="entry name" value="BTB"/>
    <property type="match status" value="1"/>
</dbReference>
<proteinExistence type="predicted"/>
<dbReference type="RefSeq" id="XP_013404713.1">
    <property type="nucleotide sequence ID" value="XM_013549259.1"/>
</dbReference>
<feature type="domain" description="BTB" evidence="3">
    <location>
        <begin position="10"/>
        <end position="77"/>
    </location>
</feature>
<dbReference type="InterPro" id="IPR015915">
    <property type="entry name" value="Kelch-typ_b-propeller"/>
</dbReference>